<keyword evidence="3 5" id="KW-1133">Transmembrane helix</keyword>
<sequence length="232" mass="24392">MPDTSFLTSDLFLLTLTVGLYCLGGIIYRRTRLPLLHPVLLTFIAVIVFLRCAGIGYARYQEATGILNFALGMSVVALGYLLYEQLERLRGSLLPVAVATLAGCVAGVLSVVYIAMAFGAERQILTSIAPKSVTVPIAVSVSGPLGGNVSVTSVVVFCVGIFGSIFGEWILRRCGVRDPEARGFALGAAAHGIGTARAIEMGAAEGALSGLAMALMGLATALLMPLMERYLY</sequence>
<keyword evidence="2 5" id="KW-0812">Transmembrane</keyword>
<reference evidence="6 7" key="1">
    <citation type="submission" date="2016-10" db="EMBL/GenBank/DDBJ databases">
        <authorList>
            <person name="de Groot N.N."/>
        </authorList>
    </citation>
    <scope>NUCLEOTIDE SEQUENCE [LARGE SCALE GENOMIC DNA]</scope>
    <source>
        <strain evidence="6 7">DSM 25383</strain>
    </source>
</reference>
<keyword evidence="4 5" id="KW-0472">Membrane</keyword>
<feature type="transmembrane region" description="Helical" evidence="5">
    <location>
        <begin position="40"/>
        <end position="60"/>
    </location>
</feature>
<evidence type="ECO:0000313" key="6">
    <source>
        <dbReference type="EMBL" id="SEA04737.1"/>
    </source>
</evidence>
<evidence type="ECO:0000256" key="3">
    <source>
        <dbReference type="ARBA" id="ARBA00022989"/>
    </source>
</evidence>
<evidence type="ECO:0000256" key="4">
    <source>
        <dbReference type="ARBA" id="ARBA00023136"/>
    </source>
</evidence>
<dbReference type="RefSeq" id="WP_010259770.1">
    <property type="nucleotide sequence ID" value="NZ_CAEG01000003.1"/>
</dbReference>
<organism evidence="6 7">
    <name type="scientific">Alistipes timonensis JC136</name>
    <dbReference type="NCBI Taxonomy" id="1033731"/>
    <lineage>
        <taxon>Bacteria</taxon>
        <taxon>Pseudomonadati</taxon>
        <taxon>Bacteroidota</taxon>
        <taxon>Bacteroidia</taxon>
        <taxon>Bacteroidales</taxon>
        <taxon>Rikenellaceae</taxon>
        <taxon>Alistipes</taxon>
    </lineage>
</organism>
<gene>
    <name evidence="6" type="ORF">SAMN05444145_101392</name>
</gene>
<evidence type="ECO:0000256" key="2">
    <source>
        <dbReference type="ARBA" id="ARBA00022692"/>
    </source>
</evidence>
<evidence type="ECO:0000313" key="7">
    <source>
        <dbReference type="Proteomes" id="UP000183253"/>
    </source>
</evidence>
<dbReference type="PANTHER" id="PTHR30249">
    <property type="entry name" value="PUTATIVE SEROTONIN TRANSPORTER"/>
    <property type="match status" value="1"/>
</dbReference>
<dbReference type="InterPro" id="IPR007300">
    <property type="entry name" value="CidB/LrgB"/>
</dbReference>
<feature type="transmembrane region" description="Helical" evidence="5">
    <location>
        <begin position="6"/>
        <end position="28"/>
    </location>
</feature>
<dbReference type="Proteomes" id="UP000183253">
    <property type="component" value="Unassembled WGS sequence"/>
</dbReference>
<evidence type="ECO:0000256" key="5">
    <source>
        <dbReference type="SAM" id="Phobius"/>
    </source>
</evidence>
<dbReference type="AlphaFoldDB" id="A0A1H3XZ44"/>
<evidence type="ECO:0000256" key="1">
    <source>
        <dbReference type="ARBA" id="ARBA00004141"/>
    </source>
</evidence>
<dbReference type="OrthoDB" id="9811701at2"/>
<dbReference type="PANTHER" id="PTHR30249:SF0">
    <property type="entry name" value="PLASTIDAL GLYCOLATE_GLYCERATE TRANSLOCATOR 1, CHLOROPLASTIC"/>
    <property type="match status" value="1"/>
</dbReference>
<proteinExistence type="predicted"/>
<feature type="transmembrane region" description="Helical" evidence="5">
    <location>
        <begin position="149"/>
        <end position="171"/>
    </location>
</feature>
<feature type="transmembrane region" description="Helical" evidence="5">
    <location>
        <begin position="95"/>
        <end position="116"/>
    </location>
</feature>
<dbReference type="Pfam" id="PF04172">
    <property type="entry name" value="LrgB"/>
    <property type="match status" value="1"/>
</dbReference>
<feature type="transmembrane region" description="Helical" evidence="5">
    <location>
        <begin position="66"/>
        <end position="83"/>
    </location>
</feature>
<dbReference type="STRING" id="1033731.SAMN05444145_101392"/>
<dbReference type="GO" id="GO:0016020">
    <property type="term" value="C:membrane"/>
    <property type="evidence" value="ECO:0007669"/>
    <property type="project" value="UniProtKB-SubCell"/>
</dbReference>
<keyword evidence="7" id="KW-1185">Reference proteome</keyword>
<dbReference type="EMBL" id="FNRI01000001">
    <property type="protein sequence ID" value="SEA04737.1"/>
    <property type="molecule type" value="Genomic_DNA"/>
</dbReference>
<comment type="subcellular location">
    <subcellularLocation>
        <location evidence="1">Membrane</location>
        <topology evidence="1">Multi-pass membrane protein</topology>
    </subcellularLocation>
</comment>
<protein>
    <submittedName>
        <fullName evidence="6">TIGR00659 family protein</fullName>
    </submittedName>
</protein>
<accession>A0A1H3XZ44</accession>
<feature type="transmembrane region" description="Helical" evidence="5">
    <location>
        <begin position="206"/>
        <end position="226"/>
    </location>
</feature>
<name>A0A1H3XZ44_9BACT</name>